<dbReference type="InterPro" id="IPR004358">
    <property type="entry name" value="Sig_transdc_His_kin-like_C"/>
</dbReference>
<feature type="compositionally biased region" description="Low complexity" evidence="11">
    <location>
        <begin position="168"/>
        <end position="203"/>
    </location>
</feature>
<evidence type="ECO:0000256" key="4">
    <source>
        <dbReference type="ARBA" id="ARBA00022553"/>
    </source>
</evidence>
<evidence type="ECO:0000256" key="2">
    <source>
        <dbReference type="ARBA" id="ARBA00012438"/>
    </source>
</evidence>
<evidence type="ECO:0000256" key="7">
    <source>
        <dbReference type="ARBA" id="ARBA00023012"/>
    </source>
</evidence>
<feature type="compositionally biased region" description="Low complexity" evidence="11">
    <location>
        <begin position="146"/>
        <end position="160"/>
    </location>
</feature>
<dbReference type="RefSeq" id="WP_182160241.1">
    <property type="nucleotide sequence ID" value="NZ_JACEZT010000001.1"/>
</dbReference>
<evidence type="ECO:0000259" key="12">
    <source>
        <dbReference type="PROSITE" id="PS50109"/>
    </source>
</evidence>
<accession>A0A7W2EPA1</accession>
<dbReference type="PROSITE" id="PS50851">
    <property type="entry name" value="CHEW"/>
    <property type="match status" value="1"/>
</dbReference>
<dbReference type="EC" id="2.7.13.3" evidence="2"/>
<dbReference type="SMART" id="SM00260">
    <property type="entry name" value="CheW"/>
    <property type="match status" value="1"/>
</dbReference>
<dbReference type="InterPro" id="IPR001789">
    <property type="entry name" value="Sig_transdc_resp-reg_receiver"/>
</dbReference>
<dbReference type="SUPFAM" id="SSF52172">
    <property type="entry name" value="CheY-like"/>
    <property type="match status" value="1"/>
</dbReference>
<dbReference type="SUPFAM" id="SSF47226">
    <property type="entry name" value="Histidine-containing phosphotransfer domain, HPT domain"/>
    <property type="match status" value="1"/>
</dbReference>
<feature type="region of interest" description="Disordered" evidence="11">
    <location>
        <begin position="144"/>
        <end position="203"/>
    </location>
</feature>
<keyword evidence="4 10" id="KW-0597">Phosphoprotein</keyword>
<evidence type="ECO:0000256" key="6">
    <source>
        <dbReference type="ARBA" id="ARBA00022777"/>
    </source>
</evidence>
<dbReference type="InterPro" id="IPR008207">
    <property type="entry name" value="Sig_transdc_His_kin_Hpt_dom"/>
</dbReference>
<comment type="catalytic activity">
    <reaction evidence="1">
        <text>ATP + protein L-histidine = ADP + protein N-phospho-L-histidine.</text>
        <dbReference type="EC" id="2.7.13.3"/>
    </reaction>
</comment>
<evidence type="ECO:0000256" key="5">
    <source>
        <dbReference type="ARBA" id="ARBA00022679"/>
    </source>
</evidence>
<dbReference type="Gene3D" id="2.30.30.40">
    <property type="entry name" value="SH3 Domains"/>
    <property type="match status" value="1"/>
</dbReference>
<evidence type="ECO:0000313" key="17">
    <source>
        <dbReference type="Proteomes" id="UP000534388"/>
    </source>
</evidence>
<evidence type="ECO:0000256" key="1">
    <source>
        <dbReference type="ARBA" id="ARBA00000085"/>
    </source>
</evidence>
<dbReference type="SUPFAM" id="SSF50341">
    <property type="entry name" value="CheW-like"/>
    <property type="match status" value="1"/>
</dbReference>
<keyword evidence="6 16" id="KW-0418">Kinase</keyword>
<comment type="caution">
    <text evidence="16">The sequence shown here is derived from an EMBL/GenBank/DDBJ whole genome shotgun (WGS) entry which is preliminary data.</text>
</comment>
<dbReference type="Gene3D" id="3.30.565.10">
    <property type="entry name" value="Histidine kinase-like ATPase, C-terminal domain"/>
    <property type="match status" value="1"/>
</dbReference>
<dbReference type="FunFam" id="3.30.565.10:FF:000016">
    <property type="entry name" value="Chemotaxis protein CheA, putative"/>
    <property type="match status" value="1"/>
</dbReference>
<dbReference type="SMART" id="SM00448">
    <property type="entry name" value="REC"/>
    <property type="match status" value="1"/>
</dbReference>
<gene>
    <name evidence="16" type="ORF">H3H37_03705</name>
</gene>
<dbReference type="PROSITE" id="PS50109">
    <property type="entry name" value="HIS_KIN"/>
    <property type="match status" value="1"/>
</dbReference>
<dbReference type="InterPro" id="IPR051315">
    <property type="entry name" value="Bact_Chemotaxis_CheA"/>
</dbReference>
<dbReference type="PANTHER" id="PTHR43395">
    <property type="entry name" value="SENSOR HISTIDINE KINASE CHEA"/>
    <property type="match status" value="1"/>
</dbReference>
<dbReference type="Proteomes" id="UP000534388">
    <property type="component" value="Unassembled WGS sequence"/>
</dbReference>
<feature type="modified residue" description="Phosphohistidine" evidence="9">
    <location>
        <position position="54"/>
    </location>
</feature>
<dbReference type="InterPro" id="IPR005467">
    <property type="entry name" value="His_kinase_dom"/>
</dbReference>
<dbReference type="AlphaFoldDB" id="A0A7W2EPA1"/>
<dbReference type="InterPro" id="IPR036641">
    <property type="entry name" value="HPT_dom_sf"/>
</dbReference>
<dbReference type="CDD" id="cd00088">
    <property type="entry name" value="HPT"/>
    <property type="match status" value="1"/>
</dbReference>
<keyword evidence="7" id="KW-0902">Two-component regulatory system</keyword>
<evidence type="ECO:0000313" key="16">
    <source>
        <dbReference type="EMBL" id="MBA5636151.1"/>
    </source>
</evidence>
<dbReference type="PRINTS" id="PR00344">
    <property type="entry name" value="BCTRLSENSOR"/>
</dbReference>
<name>A0A7W2EPA1_9BURK</name>
<evidence type="ECO:0000256" key="3">
    <source>
        <dbReference type="ARBA" id="ARBA00021495"/>
    </source>
</evidence>
<evidence type="ECO:0000256" key="11">
    <source>
        <dbReference type="SAM" id="MobiDB-lite"/>
    </source>
</evidence>
<dbReference type="InterPro" id="IPR011006">
    <property type="entry name" value="CheY-like_superfamily"/>
</dbReference>
<dbReference type="InterPro" id="IPR002545">
    <property type="entry name" value="CheW-lke_dom"/>
</dbReference>
<evidence type="ECO:0000259" key="15">
    <source>
        <dbReference type="PROSITE" id="PS50894"/>
    </source>
</evidence>
<dbReference type="PROSITE" id="PS50110">
    <property type="entry name" value="RESPONSE_REGULATORY"/>
    <property type="match status" value="1"/>
</dbReference>
<keyword evidence="5" id="KW-0808">Transferase</keyword>
<dbReference type="SMART" id="SM00387">
    <property type="entry name" value="HATPase_c"/>
    <property type="match status" value="1"/>
</dbReference>
<proteinExistence type="predicted"/>
<protein>
    <recommendedName>
        <fullName evidence="3">Chemotaxis protein CheA</fullName>
        <ecNumber evidence="2">2.7.13.3</ecNumber>
    </recommendedName>
</protein>
<dbReference type="Gene3D" id="3.40.50.2300">
    <property type="match status" value="1"/>
</dbReference>
<evidence type="ECO:0000256" key="10">
    <source>
        <dbReference type="PROSITE-ProRule" id="PRU00169"/>
    </source>
</evidence>
<dbReference type="PANTHER" id="PTHR43395:SF1">
    <property type="entry name" value="CHEMOTAXIS PROTEIN CHEA"/>
    <property type="match status" value="1"/>
</dbReference>
<keyword evidence="17" id="KW-1185">Reference proteome</keyword>
<evidence type="ECO:0000256" key="8">
    <source>
        <dbReference type="ARBA" id="ARBA00035100"/>
    </source>
</evidence>
<dbReference type="Pfam" id="PF01584">
    <property type="entry name" value="CheW"/>
    <property type="match status" value="1"/>
</dbReference>
<dbReference type="GO" id="GO:0000155">
    <property type="term" value="F:phosphorelay sensor kinase activity"/>
    <property type="evidence" value="ECO:0007669"/>
    <property type="project" value="UniProtKB-ARBA"/>
</dbReference>
<dbReference type="EMBL" id="JACEZT010000001">
    <property type="protein sequence ID" value="MBA5636151.1"/>
    <property type="molecule type" value="Genomic_DNA"/>
</dbReference>
<organism evidence="16 17">
    <name type="scientific">Rugamonas brunnea</name>
    <dbReference type="NCBI Taxonomy" id="2758569"/>
    <lineage>
        <taxon>Bacteria</taxon>
        <taxon>Pseudomonadati</taxon>
        <taxon>Pseudomonadota</taxon>
        <taxon>Betaproteobacteria</taxon>
        <taxon>Burkholderiales</taxon>
        <taxon>Oxalobacteraceae</taxon>
        <taxon>Telluria group</taxon>
        <taxon>Rugamonas</taxon>
    </lineage>
</organism>
<evidence type="ECO:0000256" key="9">
    <source>
        <dbReference type="PROSITE-ProRule" id="PRU00110"/>
    </source>
</evidence>
<dbReference type="SUPFAM" id="SSF55874">
    <property type="entry name" value="ATPase domain of HSP90 chaperone/DNA topoisomerase II/histidine kinase"/>
    <property type="match status" value="1"/>
</dbReference>
<dbReference type="PROSITE" id="PS50894">
    <property type="entry name" value="HPT"/>
    <property type="match status" value="1"/>
</dbReference>
<dbReference type="SMART" id="SM00073">
    <property type="entry name" value="HPT"/>
    <property type="match status" value="1"/>
</dbReference>
<feature type="domain" description="HPt" evidence="15">
    <location>
        <begin position="7"/>
        <end position="118"/>
    </location>
</feature>
<dbReference type="Gene3D" id="1.20.120.160">
    <property type="entry name" value="HPT domain"/>
    <property type="match status" value="1"/>
</dbReference>
<feature type="modified residue" description="4-aspartylphosphate" evidence="10">
    <location>
        <position position="729"/>
    </location>
</feature>
<dbReference type="Pfam" id="PF01627">
    <property type="entry name" value="Hpt"/>
    <property type="match status" value="1"/>
</dbReference>
<reference evidence="16 17" key="1">
    <citation type="submission" date="2020-07" db="EMBL/GenBank/DDBJ databases">
        <title>Novel species isolated from subtropical streams in China.</title>
        <authorList>
            <person name="Lu H."/>
        </authorList>
    </citation>
    <scope>NUCLEOTIDE SEQUENCE [LARGE SCALE GENOMIC DNA]</scope>
    <source>
        <strain evidence="16 17">LX20W</strain>
    </source>
</reference>
<evidence type="ECO:0000259" key="14">
    <source>
        <dbReference type="PROSITE" id="PS50851"/>
    </source>
</evidence>
<dbReference type="InterPro" id="IPR036061">
    <property type="entry name" value="CheW-like_dom_sf"/>
</dbReference>
<dbReference type="Pfam" id="PF02518">
    <property type="entry name" value="HATPase_c"/>
    <property type="match status" value="1"/>
</dbReference>
<feature type="domain" description="Response regulatory" evidence="13">
    <location>
        <begin position="680"/>
        <end position="796"/>
    </location>
</feature>
<evidence type="ECO:0000259" key="13">
    <source>
        <dbReference type="PROSITE" id="PS50110"/>
    </source>
</evidence>
<dbReference type="InterPro" id="IPR003594">
    <property type="entry name" value="HATPase_dom"/>
</dbReference>
<sequence length="802" mass="86383">MSHDQQGDLSQFSMRDLFRMEADTQTQILTDGLLAVERLKGDAGALEAMMRAAHSIKGAAAIVGLDLVVQLAHGMEDSFVAAQQGRMQLTPNRVDALLAGVDLILQIARLDDANADAWLAANGAPIRTTLDLIANIAYLPEPPSSAPQAAMPAAPAAPTVPSTPPALPASAAPAAPGAPAAPLPQDAASAPPAAQAETTTAPTVTPLQATATADEGAAIPVARLPAPLKAAQNFDRLLSLASEARINAHQLHPFIQDLQRFKRNQSSLFSLVEQLHEAIANSSDASLKEKSLLALQKTHPLKQFLLEHIADIEAYERRTLAVSQNMVDEVLTLRMRPFRDGVQAFPRMVRDLARGMGKDVHLEIVGEDTLVDRDILARIESPLNHILRNAVDHGMQTPAERIAAGKPGTGTIVLEARHRAGMLSIEIHDDGRGVDLEKIRATVIARKMAAPQMAAALSPAELLEFLFLPAFSLKESANEISGRGVGLDIVHETIREQNGTVRLESELGQGFRTSITLPLTQSIVRALVTDIKGEAYAIPIVKVERVLKVPPAAIHTLENKQFFDFGGEHLGLVSAAQVLELGEMEAGGEDLPVVVIGSGTRRYALVVDAIRGEQSLAVQAIDPIFGKMRDISAAALLDDGEPVLILDVPDLLLSIDKLLHEGGLHQLARADHAGRRRMKRILVVDDSLTVREMERKLLLGRGFLVDVAIDGIDGWNVVRSGEYDLVITDVDMPRMDGIELVTLIKKDVHLHKLPVMIVSYKDRPEDRARGLSAGADYYLTKGSFHDETLLDAVSDLIGEAPL</sequence>
<dbReference type="Pfam" id="PF00072">
    <property type="entry name" value="Response_reg"/>
    <property type="match status" value="1"/>
</dbReference>
<comment type="function">
    <text evidence="8">Involved in the transmission of sensory signals from the chemoreceptors to the flagellar motors. CheA is autophosphorylated; it can transfer its phosphate group to either CheB or CheY.</text>
</comment>
<feature type="domain" description="Histidine kinase" evidence="12">
    <location>
        <begin position="324"/>
        <end position="521"/>
    </location>
</feature>
<dbReference type="InterPro" id="IPR036890">
    <property type="entry name" value="HATPase_C_sf"/>
</dbReference>
<feature type="domain" description="CheW-like" evidence="14">
    <location>
        <begin position="523"/>
        <end position="657"/>
    </location>
</feature>
<dbReference type="GO" id="GO:0006935">
    <property type="term" value="P:chemotaxis"/>
    <property type="evidence" value="ECO:0007669"/>
    <property type="project" value="InterPro"/>
</dbReference>